<name>A0A428RQ41_9HYPO</name>
<feature type="compositionally biased region" description="Low complexity" evidence="1">
    <location>
        <begin position="1"/>
        <end position="11"/>
    </location>
</feature>
<sequence length="537" mass="59435">MPYTSPSSHPPSYHRRNTRTSKPVIRDGSKSMPPSCGTSDDRAMPTSVLVQSSLSGSDKEGREPRIRGLKIHDPLLGAVSQIRMQQPAPRCQLKTTVQEHGNGLACQKYSERLSFSTDAIDDLAENDRKTGHVQTAPEPRASLTNHAPIPLPILEEEINGNLQNKPRTVRKKSGELVPPTLRLPSRRRPSSMPSTLAFSKAVHFDSHLECVRHFLQVDCPLAVGTGSSPIDSHGSDDEHPLPATGQPKARLPYGWEILKSNFPSNSASRRSSPVWLEDVWLSNDQKTLLGSVAVANFAFQKSVTCRFTTDCWETISEVSAHYSYEIRPQETPGGHDRFTFSIELPDMTGLESKSLSLCIRYSVNGLDFWDNNDLRNFRLGFRKKHLPQSGRHIFQGASSHSGNALLWNSGSTGNPTAHCLKPTSIGFGTSGEGENIDHDQPIHEYLGRSDNSTPRLRLKSKSTGNLRSHAVTGGFDSSNCMAFYKRYDFDTSLSNAIREAKDSGPKDKDGLHMKANVRCANHTFAVLKTRSAHPQWH</sequence>
<dbReference type="GO" id="GO:2001069">
    <property type="term" value="F:glycogen binding"/>
    <property type="evidence" value="ECO:0007669"/>
    <property type="project" value="TreeGrafter"/>
</dbReference>
<feature type="domain" description="CBM21" evidence="2">
    <location>
        <begin position="266"/>
        <end position="380"/>
    </location>
</feature>
<keyword evidence="4" id="KW-1185">Reference proteome</keyword>
<dbReference type="InterPro" id="IPR050782">
    <property type="entry name" value="PP1_regulatory_subunit_3"/>
</dbReference>
<protein>
    <recommendedName>
        <fullName evidence="2">CBM21 domain-containing protein</fullName>
    </recommendedName>
</protein>
<dbReference type="InterPro" id="IPR038175">
    <property type="entry name" value="CBM21_dom_sf"/>
</dbReference>
<gene>
    <name evidence="3" type="ORF">CDV31_017194</name>
</gene>
<dbReference type="GO" id="GO:0005979">
    <property type="term" value="P:regulation of glycogen biosynthetic process"/>
    <property type="evidence" value="ECO:0007669"/>
    <property type="project" value="TreeGrafter"/>
</dbReference>
<dbReference type="PANTHER" id="PTHR12307">
    <property type="entry name" value="PROTEIN PHOSPHATASE 1 REGULATORY SUBUNIT"/>
    <property type="match status" value="1"/>
</dbReference>
<dbReference type="GO" id="GO:0008157">
    <property type="term" value="F:protein phosphatase 1 binding"/>
    <property type="evidence" value="ECO:0007669"/>
    <property type="project" value="TreeGrafter"/>
</dbReference>
<evidence type="ECO:0000256" key="1">
    <source>
        <dbReference type="SAM" id="MobiDB-lite"/>
    </source>
</evidence>
<comment type="caution">
    <text evidence="3">The sequence shown here is derived from an EMBL/GenBank/DDBJ whole genome shotgun (WGS) entry which is preliminary data.</text>
</comment>
<feature type="compositionally biased region" description="Basic and acidic residues" evidence="1">
    <location>
        <begin position="57"/>
        <end position="66"/>
    </location>
</feature>
<proteinExistence type="predicted"/>
<dbReference type="Pfam" id="PF03370">
    <property type="entry name" value="CBM_21"/>
    <property type="match status" value="1"/>
</dbReference>
<dbReference type="PANTHER" id="PTHR12307:SF36">
    <property type="entry name" value="GLYCOGEN-BINDING SUBUNIT 76A"/>
    <property type="match status" value="1"/>
</dbReference>
<dbReference type="AlphaFoldDB" id="A0A428RQ41"/>
<evidence type="ECO:0000313" key="3">
    <source>
        <dbReference type="EMBL" id="RSL79601.1"/>
    </source>
</evidence>
<dbReference type="PROSITE" id="PS51159">
    <property type="entry name" value="CBM21"/>
    <property type="match status" value="1"/>
</dbReference>
<dbReference type="GO" id="GO:0000164">
    <property type="term" value="C:protein phosphatase type 1 complex"/>
    <property type="evidence" value="ECO:0007669"/>
    <property type="project" value="TreeGrafter"/>
</dbReference>
<feature type="region of interest" description="Disordered" evidence="1">
    <location>
        <begin position="1"/>
        <end position="66"/>
    </location>
</feature>
<dbReference type="InterPro" id="IPR005036">
    <property type="entry name" value="CBM21_dom"/>
</dbReference>
<dbReference type="Gene3D" id="2.60.40.2440">
    <property type="entry name" value="Carbohydrate binding type-21 domain"/>
    <property type="match status" value="1"/>
</dbReference>
<organism evidence="3 4">
    <name type="scientific">Fusarium ambrosium</name>
    <dbReference type="NCBI Taxonomy" id="131363"/>
    <lineage>
        <taxon>Eukaryota</taxon>
        <taxon>Fungi</taxon>
        <taxon>Dikarya</taxon>
        <taxon>Ascomycota</taxon>
        <taxon>Pezizomycotina</taxon>
        <taxon>Sordariomycetes</taxon>
        <taxon>Hypocreomycetidae</taxon>
        <taxon>Hypocreales</taxon>
        <taxon>Nectriaceae</taxon>
        <taxon>Fusarium</taxon>
        <taxon>Fusarium solani species complex</taxon>
    </lineage>
</organism>
<evidence type="ECO:0000313" key="4">
    <source>
        <dbReference type="Proteomes" id="UP000288429"/>
    </source>
</evidence>
<evidence type="ECO:0000259" key="2">
    <source>
        <dbReference type="PROSITE" id="PS51159"/>
    </source>
</evidence>
<reference evidence="3 4" key="1">
    <citation type="submission" date="2017-06" db="EMBL/GenBank/DDBJ databases">
        <title>Cmopartive genomic analysis of Ambrosia Fusariam Clade fungi.</title>
        <authorList>
            <person name="Stajich J.E."/>
            <person name="Carrillo J."/>
            <person name="Kijimoto T."/>
            <person name="Eskalen A."/>
            <person name="O'Donnell K."/>
            <person name="Kasson M."/>
        </authorList>
    </citation>
    <scope>NUCLEOTIDE SEQUENCE [LARGE SCALE GENOMIC DNA]</scope>
    <source>
        <strain evidence="3 4">NRRL 20438</strain>
    </source>
</reference>
<dbReference type="EMBL" id="NIZV01000889">
    <property type="protein sequence ID" value="RSL79601.1"/>
    <property type="molecule type" value="Genomic_DNA"/>
</dbReference>
<accession>A0A428RQ41</accession>
<dbReference type="Proteomes" id="UP000288429">
    <property type="component" value="Unassembled WGS sequence"/>
</dbReference>